<sequence>MARKPGEPRRNTGGKSWWPRTRPSTLAWRSSLKRVKSKVDDLERMRSADEHGGNAGYYPKEHTPVTSFRFLDLPREPRDEVYAYFLFPGRRDIQDYFRIFESIRVQAGYQAKPRTKPMRWKWSRTALLVGNRQVCMEGLQVLYGACTFLITLDHETYFRQ</sequence>
<organism evidence="2 3">
    <name type="scientific">Lojkania enalia</name>
    <dbReference type="NCBI Taxonomy" id="147567"/>
    <lineage>
        <taxon>Eukaryota</taxon>
        <taxon>Fungi</taxon>
        <taxon>Dikarya</taxon>
        <taxon>Ascomycota</taxon>
        <taxon>Pezizomycotina</taxon>
        <taxon>Dothideomycetes</taxon>
        <taxon>Pleosporomycetidae</taxon>
        <taxon>Pleosporales</taxon>
        <taxon>Pleosporales incertae sedis</taxon>
        <taxon>Lojkania</taxon>
    </lineage>
</organism>
<reference evidence="3" key="1">
    <citation type="journal article" date="2020" name="Stud. Mycol.">
        <title>101 Dothideomycetes genomes: A test case for predicting lifestyles and emergence of pathogens.</title>
        <authorList>
            <person name="Haridas S."/>
            <person name="Albert R."/>
            <person name="Binder M."/>
            <person name="Bloem J."/>
            <person name="LaButti K."/>
            <person name="Salamov A."/>
            <person name="Andreopoulos B."/>
            <person name="Baker S."/>
            <person name="Barry K."/>
            <person name="Bills G."/>
            <person name="Bluhm B."/>
            <person name="Cannon C."/>
            <person name="Castanera R."/>
            <person name="Culley D."/>
            <person name="Daum C."/>
            <person name="Ezra D."/>
            <person name="Gonzalez J."/>
            <person name="Henrissat B."/>
            <person name="Kuo A."/>
            <person name="Liang C."/>
            <person name="Lipzen A."/>
            <person name="Lutzoni F."/>
            <person name="Magnuson J."/>
            <person name="Mondo S."/>
            <person name="Nolan M."/>
            <person name="Ohm R."/>
            <person name="Pangilinan J."/>
            <person name="Park H.-J."/>
            <person name="Ramirez L."/>
            <person name="Alfaro M."/>
            <person name="Sun H."/>
            <person name="Tritt A."/>
            <person name="Yoshinaga Y."/>
            <person name="Zwiers L.-H."/>
            <person name="Turgeon B."/>
            <person name="Goodwin S."/>
            <person name="Spatafora J."/>
            <person name="Crous P."/>
            <person name="Grigoriev I."/>
        </authorList>
    </citation>
    <scope>NUCLEOTIDE SEQUENCE [LARGE SCALE GENOMIC DNA]</scope>
    <source>
        <strain evidence="3">CBS 304.66</strain>
    </source>
</reference>
<gene>
    <name evidence="2" type="ORF">CC78DRAFT_618731</name>
</gene>
<evidence type="ECO:0000313" key="3">
    <source>
        <dbReference type="Proteomes" id="UP000800093"/>
    </source>
</evidence>
<dbReference type="EMBL" id="ML986643">
    <property type="protein sequence ID" value="KAF2262223.1"/>
    <property type="molecule type" value="Genomic_DNA"/>
</dbReference>
<comment type="caution">
    <text evidence="2">The sequence shown here is derived from an EMBL/GenBank/DDBJ whole genome shotgun (WGS) entry which is preliminary data.</text>
</comment>
<dbReference type="Proteomes" id="UP000800093">
    <property type="component" value="Unassembled WGS sequence"/>
</dbReference>
<dbReference type="AlphaFoldDB" id="A0A9P4K4Z3"/>
<dbReference type="OrthoDB" id="5229512at2759"/>
<keyword evidence="3" id="KW-1185">Reference proteome</keyword>
<accession>A0A9P4K4Z3</accession>
<feature type="region of interest" description="Disordered" evidence="1">
    <location>
        <begin position="1"/>
        <end position="22"/>
    </location>
</feature>
<name>A0A9P4K4Z3_9PLEO</name>
<feature type="compositionally biased region" description="Basic and acidic residues" evidence="1">
    <location>
        <begin position="1"/>
        <end position="10"/>
    </location>
</feature>
<proteinExistence type="predicted"/>
<evidence type="ECO:0000313" key="2">
    <source>
        <dbReference type="EMBL" id="KAF2262223.1"/>
    </source>
</evidence>
<evidence type="ECO:0000256" key="1">
    <source>
        <dbReference type="SAM" id="MobiDB-lite"/>
    </source>
</evidence>
<protein>
    <submittedName>
        <fullName evidence="2">Uncharacterized protein</fullName>
    </submittedName>
</protein>